<gene>
    <name evidence="12" type="ORF">CLOSTHATH_06683</name>
</gene>
<dbReference type="InterPro" id="IPR051214">
    <property type="entry name" value="GH32_Enzymes"/>
</dbReference>
<dbReference type="GO" id="GO:0005985">
    <property type="term" value="P:sucrose metabolic process"/>
    <property type="evidence" value="ECO:0007669"/>
    <property type="project" value="UniProtKB-UniPathway"/>
</dbReference>
<dbReference type="CDD" id="cd08996">
    <property type="entry name" value="GH32_FFase"/>
    <property type="match status" value="1"/>
</dbReference>
<reference evidence="12 13" key="1">
    <citation type="submission" date="2010-01" db="EMBL/GenBank/DDBJ databases">
        <authorList>
            <person name="Weinstock G."/>
            <person name="Sodergren E."/>
            <person name="Clifton S."/>
            <person name="Fulton L."/>
            <person name="Fulton B."/>
            <person name="Courtney L."/>
            <person name="Fronick C."/>
            <person name="Harrison M."/>
            <person name="Strong C."/>
            <person name="Farmer C."/>
            <person name="Delahaunty K."/>
            <person name="Markovic C."/>
            <person name="Hall O."/>
            <person name="Minx P."/>
            <person name="Tomlinson C."/>
            <person name="Mitreva M."/>
            <person name="Nelson J."/>
            <person name="Hou S."/>
            <person name="Wollam A."/>
            <person name="Pepin K.H."/>
            <person name="Johnson M."/>
            <person name="Bhonagiri V."/>
            <person name="Nash W.E."/>
            <person name="Warren W."/>
            <person name="Chinwalla A."/>
            <person name="Mardis E.R."/>
            <person name="Wilson R.K."/>
        </authorList>
    </citation>
    <scope>NUCLEOTIDE SEQUENCE [LARGE SCALE GENOMIC DNA]</scope>
    <source>
        <strain evidence="12 13">DSM 13479</strain>
    </source>
</reference>
<dbReference type="Gene3D" id="2.115.10.20">
    <property type="entry name" value="Glycosyl hydrolase domain, family 43"/>
    <property type="match status" value="1"/>
</dbReference>
<dbReference type="PANTHER" id="PTHR43101">
    <property type="entry name" value="BETA-FRUCTOSIDASE"/>
    <property type="match status" value="1"/>
</dbReference>
<dbReference type="InterPro" id="IPR006232">
    <property type="entry name" value="Suc6P_hydrolase"/>
</dbReference>
<dbReference type="SMART" id="SM00640">
    <property type="entry name" value="Glyco_32"/>
    <property type="match status" value="1"/>
</dbReference>
<dbReference type="AlphaFoldDB" id="D3ASS5"/>
<feature type="domain" description="Glycosyl hydrolase family 32 C-terminal" evidence="11">
    <location>
        <begin position="341"/>
        <end position="491"/>
    </location>
</feature>
<keyword evidence="5 8" id="KW-0378">Hydrolase</keyword>
<dbReference type="Pfam" id="PF08244">
    <property type="entry name" value="Glyco_hydro_32C"/>
    <property type="match status" value="1"/>
</dbReference>
<evidence type="ECO:0000256" key="3">
    <source>
        <dbReference type="ARBA" id="ARBA00012758"/>
    </source>
</evidence>
<dbReference type="UniPathway" id="UPA00238"/>
<dbReference type="InterPro" id="IPR013189">
    <property type="entry name" value="Glyco_hydro_32_C"/>
</dbReference>
<evidence type="ECO:0000313" key="12">
    <source>
        <dbReference type="EMBL" id="EFC95132.1"/>
    </source>
</evidence>
<proteinExistence type="inferred from homology"/>
<dbReference type="HOGENOM" id="CLU_001528_7_0_9"/>
<dbReference type="Pfam" id="PF00251">
    <property type="entry name" value="Glyco_hydro_32N"/>
    <property type="match status" value="1"/>
</dbReference>
<evidence type="ECO:0000256" key="9">
    <source>
        <dbReference type="RuleBase" id="RU365015"/>
    </source>
</evidence>
<evidence type="ECO:0000256" key="7">
    <source>
        <dbReference type="ARBA" id="ARBA00033367"/>
    </source>
</evidence>
<dbReference type="Gene3D" id="2.60.120.560">
    <property type="entry name" value="Exo-inulinase, domain 1"/>
    <property type="match status" value="1"/>
</dbReference>
<dbReference type="EMBL" id="ACIO01000825">
    <property type="protein sequence ID" value="EFC95132.1"/>
    <property type="molecule type" value="Genomic_DNA"/>
</dbReference>
<dbReference type="Proteomes" id="UP000004968">
    <property type="component" value="Unassembled WGS sequence"/>
</dbReference>
<keyword evidence="9" id="KW-0119">Carbohydrate metabolism</keyword>
<comment type="catalytic activity">
    <reaction evidence="8">
        <text>Hydrolysis of terminal non-reducing beta-D-fructofuranoside residues in beta-D-fructofuranosides.</text>
        <dbReference type="EC" id="3.2.1.26"/>
    </reaction>
</comment>
<feature type="domain" description="Glycosyl hydrolase family 32 N-terminal" evidence="10">
    <location>
        <begin position="37"/>
        <end position="332"/>
    </location>
</feature>
<accession>D3ASS5</accession>
<comment type="pathway">
    <text evidence="1 9">Glycan biosynthesis; sucrose metabolism.</text>
</comment>
<evidence type="ECO:0000256" key="5">
    <source>
        <dbReference type="ARBA" id="ARBA00022801"/>
    </source>
</evidence>
<dbReference type="GO" id="GO:0004564">
    <property type="term" value="F:beta-fructofuranosidase activity"/>
    <property type="evidence" value="ECO:0007669"/>
    <property type="project" value="UniProtKB-EC"/>
</dbReference>
<name>D3ASS5_9FIRM</name>
<dbReference type="PANTHER" id="PTHR43101:SF1">
    <property type="entry name" value="BETA-FRUCTOSIDASE"/>
    <property type="match status" value="1"/>
</dbReference>
<dbReference type="NCBIfam" id="TIGR01322">
    <property type="entry name" value="scrB_fam"/>
    <property type="match status" value="1"/>
</dbReference>
<comment type="subcellular location">
    <subcellularLocation>
        <location evidence="9">Cytoplasm</location>
    </subcellularLocation>
</comment>
<evidence type="ECO:0000256" key="2">
    <source>
        <dbReference type="ARBA" id="ARBA00009902"/>
    </source>
</evidence>
<dbReference type="InterPro" id="IPR023296">
    <property type="entry name" value="Glyco_hydro_beta-prop_sf"/>
</dbReference>
<evidence type="ECO:0000313" key="13">
    <source>
        <dbReference type="Proteomes" id="UP000004968"/>
    </source>
</evidence>
<keyword evidence="9" id="KW-0963">Cytoplasm</keyword>
<comment type="caution">
    <text evidence="12">The sequence shown here is derived from an EMBL/GenBank/DDBJ whole genome shotgun (WGS) entry which is preliminary data.</text>
</comment>
<dbReference type="InterPro" id="IPR013148">
    <property type="entry name" value="Glyco_hydro_32_N"/>
</dbReference>
<evidence type="ECO:0000256" key="6">
    <source>
        <dbReference type="ARBA" id="ARBA00023295"/>
    </source>
</evidence>
<comment type="function">
    <text evidence="9">Enables the bacterium to metabolize sucrose as a sole carbon source.</text>
</comment>
<protein>
    <recommendedName>
        <fullName evidence="4 8">Sucrose-6-phosphate hydrolase</fullName>
        <ecNumber evidence="3 8">3.2.1.26</ecNumber>
    </recommendedName>
    <alternativeName>
        <fullName evidence="7 9">Invertase</fullName>
    </alternativeName>
</protein>
<evidence type="ECO:0000256" key="1">
    <source>
        <dbReference type="ARBA" id="ARBA00004914"/>
    </source>
</evidence>
<evidence type="ECO:0000256" key="4">
    <source>
        <dbReference type="ARBA" id="ARBA00019623"/>
    </source>
</evidence>
<dbReference type="SUPFAM" id="SSF49899">
    <property type="entry name" value="Concanavalin A-like lectins/glucanases"/>
    <property type="match status" value="1"/>
</dbReference>
<evidence type="ECO:0000259" key="10">
    <source>
        <dbReference type="Pfam" id="PF00251"/>
    </source>
</evidence>
<keyword evidence="6 8" id="KW-0326">Glycosidase</keyword>
<comment type="similarity">
    <text evidence="2 8">Belongs to the glycosyl hydrolase 32 family.</text>
</comment>
<sequence length="494" mass="57450">MREMSSLQLKKNIEKAERAIQEKRETAGQGKMRQQFHFMAESGWINDPNGLIYFHGQYHLFYQFNPFKPAWGEMYWGHAVSDNLVDWTYLPVALAPSENYDSHEQGGCFSGTSIEYDGKLYLLYTGTSSGEHGFVQVQCLAESSDGITFEKYEGNPVLRAPAGYDECDFRDPKVWSHDDSFYMICGTKKDGYAKLLLFKSADLKKWEYKSVMAESRGEWGEMWECPDFYSIEGTDVLTFSPVGAGERKTVYMTGQLDYQTGKFCCTREGEVDWGFDYYAPQTLEDEDGRRIMFGWAGGWDWMPWWNGHGPSEKEEWCGFFGIPREVRLLDDHSLQFIPVKELESLRRREMISVSEESITEETPFFLPDVRIYEMKLSINLKESQAECCILRLCGTEDFYTDITADLKNGELRVDRNHSDKWNHGVSRSNLYLQDKERLDLHIFMDQSSVEVFADEYRNVHTCRLYSDSGQCRNRIMTMGGTVRIEHLKLWSFRC</sequence>
<organism evidence="12 13">
    <name type="scientific">Hungatella hathewayi DSM 13479</name>
    <dbReference type="NCBI Taxonomy" id="566550"/>
    <lineage>
        <taxon>Bacteria</taxon>
        <taxon>Bacillati</taxon>
        <taxon>Bacillota</taxon>
        <taxon>Clostridia</taxon>
        <taxon>Lachnospirales</taxon>
        <taxon>Lachnospiraceae</taxon>
        <taxon>Hungatella</taxon>
    </lineage>
</organism>
<dbReference type="InterPro" id="IPR013320">
    <property type="entry name" value="ConA-like_dom_sf"/>
</dbReference>
<evidence type="ECO:0000259" key="11">
    <source>
        <dbReference type="Pfam" id="PF08244"/>
    </source>
</evidence>
<dbReference type="SUPFAM" id="SSF75005">
    <property type="entry name" value="Arabinanase/levansucrase/invertase"/>
    <property type="match status" value="1"/>
</dbReference>
<dbReference type="GO" id="GO:0005737">
    <property type="term" value="C:cytoplasm"/>
    <property type="evidence" value="ECO:0007669"/>
    <property type="project" value="UniProtKB-SubCell"/>
</dbReference>
<evidence type="ECO:0000256" key="8">
    <source>
        <dbReference type="RuleBase" id="RU362110"/>
    </source>
</evidence>
<dbReference type="InterPro" id="IPR001362">
    <property type="entry name" value="Glyco_hydro_32"/>
</dbReference>
<dbReference type="EC" id="3.2.1.26" evidence="3 8"/>